<name>Q8ER34_OCEIH</name>
<keyword evidence="6" id="KW-1185">Reference proteome</keyword>
<evidence type="ECO:0000256" key="3">
    <source>
        <dbReference type="ARBA" id="ARBA00022679"/>
    </source>
</evidence>
<dbReference type="InterPro" id="IPR029063">
    <property type="entry name" value="SAM-dependent_MTases_sf"/>
</dbReference>
<dbReference type="Pfam" id="PF08241">
    <property type="entry name" value="Methyltransf_11"/>
    <property type="match status" value="1"/>
</dbReference>
<keyword evidence="3" id="KW-0808">Transferase</keyword>
<dbReference type="PANTHER" id="PTHR44942">
    <property type="entry name" value="METHYLTRANSF_11 DOMAIN-CONTAINING PROTEIN"/>
    <property type="match status" value="1"/>
</dbReference>
<sequence length="257" mass="29771">MDEKSLVKKVFAQNSDAYIKSTTHANVKELEKMITWTVPNKRMLMLDIATGGGHVAKKYAPYVENVIAADLTPEMLQVARTHLRDYTNIQYVVADAENLPFLDESFDLVSCRIAAHHFPNPTKFIEEATRVLKSKGTFIFVDNISSEDNELDSYVNELEKLRDPSHIRSLKVSEWKQIISHYPLTMRKEQLHKKILPFQDWVERTVKDSSQKNAVESYLLDANTKVKDYLDVKQEKEQILSFSIDEWMAMYQKEAHS</sequence>
<protein>
    <submittedName>
        <fullName evidence="5">Hypothetical conserved protein</fullName>
    </submittedName>
</protein>
<evidence type="ECO:0000259" key="4">
    <source>
        <dbReference type="Pfam" id="PF08241"/>
    </source>
</evidence>
<dbReference type="Proteomes" id="UP000000822">
    <property type="component" value="Chromosome"/>
</dbReference>
<reference evidence="5 6" key="1">
    <citation type="journal article" date="2001" name="FEMS Microbiol. Lett.">
        <title>Oceanobacillus iheyensis gen. nov., sp. nov., a deep-sea extremely halotolerant and alkaliphilic species isolated from a depth of 1050 m on the Iheya Ridge.</title>
        <authorList>
            <person name="Lu J."/>
            <person name="Nogi Y."/>
            <person name="Takami H."/>
        </authorList>
    </citation>
    <scope>NUCLEOTIDE SEQUENCE [LARGE SCALE GENOMIC DNA]</scope>
    <source>
        <strain evidence="6">DSM 14371 / CIP 107618 / JCM 11309 / KCTC 3954 / HTE831</strain>
    </source>
</reference>
<organism evidence="5 6">
    <name type="scientific">Oceanobacillus iheyensis (strain DSM 14371 / CIP 107618 / JCM 11309 / KCTC 3954 / HTE831)</name>
    <dbReference type="NCBI Taxonomy" id="221109"/>
    <lineage>
        <taxon>Bacteria</taxon>
        <taxon>Bacillati</taxon>
        <taxon>Bacillota</taxon>
        <taxon>Bacilli</taxon>
        <taxon>Bacillales</taxon>
        <taxon>Bacillaceae</taxon>
        <taxon>Oceanobacillus</taxon>
    </lineage>
</organism>
<dbReference type="RefSeq" id="WP_011065897.1">
    <property type="nucleotide sequence ID" value="NC_004193.1"/>
</dbReference>
<comment type="similarity">
    <text evidence="1">Belongs to the methyltransferase superfamily.</text>
</comment>
<dbReference type="OrthoDB" id="43862at2"/>
<dbReference type="GO" id="GO:0032259">
    <property type="term" value="P:methylation"/>
    <property type="evidence" value="ECO:0007669"/>
    <property type="project" value="UniProtKB-KW"/>
</dbReference>
<dbReference type="SUPFAM" id="SSF53335">
    <property type="entry name" value="S-adenosyl-L-methionine-dependent methyltransferases"/>
    <property type="match status" value="1"/>
</dbReference>
<evidence type="ECO:0000256" key="2">
    <source>
        <dbReference type="ARBA" id="ARBA00022603"/>
    </source>
</evidence>
<dbReference type="KEGG" id="oih:OB1496"/>
<accession>Q8ER34</accession>
<dbReference type="AlphaFoldDB" id="Q8ER34"/>
<dbReference type="Gene3D" id="3.40.50.150">
    <property type="entry name" value="Vaccinia Virus protein VP39"/>
    <property type="match status" value="1"/>
</dbReference>
<dbReference type="eggNOG" id="COG2226">
    <property type="taxonomic scope" value="Bacteria"/>
</dbReference>
<evidence type="ECO:0000313" key="5">
    <source>
        <dbReference type="EMBL" id="BAC13452.1"/>
    </source>
</evidence>
<dbReference type="InterPro" id="IPR013216">
    <property type="entry name" value="Methyltransf_11"/>
</dbReference>
<evidence type="ECO:0000313" key="6">
    <source>
        <dbReference type="Proteomes" id="UP000000822"/>
    </source>
</evidence>
<dbReference type="GO" id="GO:0008757">
    <property type="term" value="F:S-adenosylmethionine-dependent methyltransferase activity"/>
    <property type="evidence" value="ECO:0007669"/>
    <property type="project" value="InterPro"/>
</dbReference>
<gene>
    <name evidence="5" type="ordered locus">OB1496</name>
</gene>
<dbReference type="InterPro" id="IPR051052">
    <property type="entry name" value="Diverse_substrate_MTase"/>
</dbReference>
<dbReference type="EMBL" id="BA000028">
    <property type="protein sequence ID" value="BAC13452.1"/>
    <property type="molecule type" value="Genomic_DNA"/>
</dbReference>
<proteinExistence type="inferred from homology"/>
<dbReference type="PhylomeDB" id="Q8ER34"/>
<evidence type="ECO:0000256" key="1">
    <source>
        <dbReference type="ARBA" id="ARBA00008361"/>
    </source>
</evidence>
<feature type="domain" description="Methyltransferase type 11" evidence="4">
    <location>
        <begin position="46"/>
        <end position="140"/>
    </location>
</feature>
<dbReference type="PANTHER" id="PTHR44942:SF4">
    <property type="entry name" value="METHYLTRANSFERASE TYPE 11 DOMAIN-CONTAINING PROTEIN"/>
    <property type="match status" value="1"/>
</dbReference>
<dbReference type="HOGENOM" id="CLU_037990_10_0_9"/>
<reference evidence="5 6" key="2">
    <citation type="journal article" date="2002" name="Nucleic Acids Res.">
        <title>Genome sequence of Oceanobacillus iheyensis isolated from the Iheya Ridge and its unexpected adaptive capabilities to extreme environments.</title>
        <authorList>
            <person name="Takami H."/>
            <person name="Takaki Y."/>
            <person name="Uchiyama I."/>
        </authorList>
    </citation>
    <scope>NUCLEOTIDE SEQUENCE [LARGE SCALE GENOMIC DNA]</scope>
    <source>
        <strain evidence="6">DSM 14371 / CIP 107618 / JCM 11309 / KCTC 3954 / HTE831</strain>
    </source>
</reference>
<keyword evidence="2" id="KW-0489">Methyltransferase</keyword>
<dbReference type="STRING" id="221109.gene:10733736"/>
<dbReference type="CDD" id="cd02440">
    <property type="entry name" value="AdoMet_MTases"/>
    <property type="match status" value="1"/>
</dbReference>